<proteinExistence type="predicted"/>
<gene>
    <name evidence="2" type="ORF">ADUPG1_011843</name>
</gene>
<comment type="caution">
    <text evidence="2">The sequence shown here is derived from an EMBL/GenBank/DDBJ whole genome shotgun (WGS) entry which is preliminary data.</text>
</comment>
<dbReference type="EMBL" id="BQXS01012304">
    <property type="protein sequence ID" value="GKT21224.1"/>
    <property type="molecule type" value="Genomic_DNA"/>
</dbReference>
<protein>
    <submittedName>
        <fullName evidence="2">Polyketide cyclase SnoaL-like protein</fullName>
    </submittedName>
</protein>
<dbReference type="Pfam" id="PF07366">
    <property type="entry name" value="SnoaL"/>
    <property type="match status" value="1"/>
</dbReference>
<evidence type="ECO:0000313" key="2">
    <source>
        <dbReference type="EMBL" id="GKT21224.1"/>
    </source>
</evidence>
<dbReference type="Gene3D" id="3.10.450.50">
    <property type="match status" value="2"/>
</dbReference>
<dbReference type="SUPFAM" id="SSF54427">
    <property type="entry name" value="NTF2-like"/>
    <property type="match status" value="2"/>
</dbReference>
<dbReference type="InterPro" id="IPR009959">
    <property type="entry name" value="Cyclase_SnoaL-like"/>
</dbReference>
<name>A0ABQ5JXH3_9EUKA</name>
<feature type="region of interest" description="Disordered" evidence="1">
    <location>
        <begin position="824"/>
        <end position="844"/>
    </location>
</feature>
<organism evidence="2 3">
    <name type="scientific">Aduncisulcus paluster</name>
    <dbReference type="NCBI Taxonomy" id="2918883"/>
    <lineage>
        <taxon>Eukaryota</taxon>
        <taxon>Metamonada</taxon>
        <taxon>Carpediemonas-like organisms</taxon>
        <taxon>Aduncisulcus</taxon>
    </lineage>
</organism>
<accession>A0ABQ5JXH3</accession>
<dbReference type="Proteomes" id="UP001057375">
    <property type="component" value="Unassembled WGS sequence"/>
</dbReference>
<evidence type="ECO:0000256" key="1">
    <source>
        <dbReference type="SAM" id="MobiDB-lite"/>
    </source>
</evidence>
<feature type="compositionally biased region" description="Basic and acidic residues" evidence="1">
    <location>
        <begin position="824"/>
        <end position="833"/>
    </location>
</feature>
<dbReference type="InterPro" id="IPR032710">
    <property type="entry name" value="NTF2-like_dom_sf"/>
</dbReference>
<evidence type="ECO:0000313" key="3">
    <source>
        <dbReference type="Proteomes" id="UP001057375"/>
    </source>
</evidence>
<sequence length="844" mass="95200">MSQHSSKKEQKVFGIDVPHEIQNENLESLELALELIIGGRVHDAVENHYRKDVILHHSSTMKTSRGHAGIYKAANKLTSAFSHIKLNTIWSKHACADYATIWCCLEMTHSSPINLGHGTAVINPKTPHQVVQLPYTVVARFCNETPGMIAEVWAMADYMGLVRQLGVDPETSIIGTRLAAAQRTHRDFLEPDEHQKRFSLHMQGVPPSVVCAQKFLRACSDSDFAAAVSLWDQEDAVIIQDADSKRTCEKIEPEHFDDTVNALRRLFRVSYGCEQDVTLTPHAVMFGPLRAAAEQGWQAGRCEYVCIIGEKRALQTNKDYTMFKEDDEGTKDFDRGVHHLKCCHHVGTAIQPSYIHTRTMFAMYLLVNKERNAICGMWHMDDHPTHYAQMMVPPCHSIISTRRTGTAATRATLRLIDAFERCETARSELRHIVSTLKYRNHTEPEAAKRLAEKYESDTGMKLGQAARITSAFEFWHKAFSTIRVHVKRTVASDDLCMARLWITARHSGPIGSAKEPTYRRVGISAALSVKIDAEDDRITDSWLFVDIPSIFAQIRAQPPLAKRIYMPPEKVRSEESYFEQRDERSAQENANLRTFEKLMSHYSQPLDPTSAAVDQLTKGLEDVFSYDSCLGHNPSTAYTAVISSEGGMLNGAPSGCASFAPAMQTQADEKMRHPHSHIEKGKHLCARALAVSRAPWTKLEAIPQVVVSSGPYIAAWWTWLGETRKKGELTERSSEEEEDIAKEREKERLFHEYHGHVLEEGKKFAASMCTFYSFSPDHGQAYEGVHLLDRWNKCIQLNIEDPFLCRRGSVYEMNKTEHVVLQKGEGEMERMEGETTDVAAGLGE</sequence>
<keyword evidence="3" id="KW-1185">Reference proteome</keyword>
<reference evidence="2" key="1">
    <citation type="submission" date="2022-03" db="EMBL/GenBank/DDBJ databases">
        <title>Draft genome sequence of Aduncisulcus paluster, a free-living microaerophilic Fornicata.</title>
        <authorList>
            <person name="Yuyama I."/>
            <person name="Kume K."/>
            <person name="Tamura T."/>
            <person name="Inagaki Y."/>
            <person name="Hashimoto T."/>
        </authorList>
    </citation>
    <scope>NUCLEOTIDE SEQUENCE</scope>
    <source>
        <strain evidence="2">NY0171</strain>
    </source>
</reference>